<name>A0A392WAT6_9FABA</name>
<keyword evidence="1" id="KW-0436">Ligase</keyword>
<proteinExistence type="predicted"/>
<keyword evidence="2" id="KW-1185">Reference proteome</keyword>
<dbReference type="EMBL" id="LXQA011445802">
    <property type="protein sequence ID" value="MCI97507.1"/>
    <property type="molecule type" value="Genomic_DNA"/>
</dbReference>
<protein>
    <submittedName>
        <fullName evidence="1">Ubiquitin-protein ligase</fullName>
    </submittedName>
</protein>
<dbReference type="GO" id="GO:0016874">
    <property type="term" value="F:ligase activity"/>
    <property type="evidence" value="ECO:0007669"/>
    <property type="project" value="UniProtKB-KW"/>
</dbReference>
<organism evidence="1 2">
    <name type="scientific">Trifolium medium</name>
    <dbReference type="NCBI Taxonomy" id="97028"/>
    <lineage>
        <taxon>Eukaryota</taxon>
        <taxon>Viridiplantae</taxon>
        <taxon>Streptophyta</taxon>
        <taxon>Embryophyta</taxon>
        <taxon>Tracheophyta</taxon>
        <taxon>Spermatophyta</taxon>
        <taxon>Magnoliopsida</taxon>
        <taxon>eudicotyledons</taxon>
        <taxon>Gunneridae</taxon>
        <taxon>Pentapetalae</taxon>
        <taxon>rosids</taxon>
        <taxon>fabids</taxon>
        <taxon>Fabales</taxon>
        <taxon>Fabaceae</taxon>
        <taxon>Papilionoideae</taxon>
        <taxon>50 kb inversion clade</taxon>
        <taxon>NPAAA clade</taxon>
        <taxon>Hologalegina</taxon>
        <taxon>IRL clade</taxon>
        <taxon>Trifolieae</taxon>
        <taxon>Trifolium</taxon>
    </lineage>
</organism>
<dbReference type="AlphaFoldDB" id="A0A392WAT6"/>
<dbReference type="Proteomes" id="UP000265520">
    <property type="component" value="Unassembled WGS sequence"/>
</dbReference>
<accession>A0A392WAT6</accession>
<feature type="non-terminal residue" evidence="1">
    <location>
        <position position="45"/>
    </location>
</feature>
<evidence type="ECO:0000313" key="1">
    <source>
        <dbReference type="EMBL" id="MCI97507.1"/>
    </source>
</evidence>
<sequence length="45" mass="4761">MTAILTQQKCLEALNGEAQMPATLTPAEKTEMNVKALSAIILCLG</sequence>
<comment type="caution">
    <text evidence="1">The sequence shown here is derived from an EMBL/GenBank/DDBJ whole genome shotgun (WGS) entry which is preliminary data.</text>
</comment>
<reference evidence="1 2" key="1">
    <citation type="journal article" date="2018" name="Front. Plant Sci.">
        <title>Red Clover (Trifolium pratense) and Zigzag Clover (T. medium) - A Picture of Genomic Similarities and Differences.</title>
        <authorList>
            <person name="Dluhosova J."/>
            <person name="Istvanek J."/>
            <person name="Nedelnik J."/>
            <person name="Repkova J."/>
        </authorList>
    </citation>
    <scope>NUCLEOTIDE SEQUENCE [LARGE SCALE GENOMIC DNA]</scope>
    <source>
        <strain evidence="2">cv. 10/8</strain>
        <tissue evidence="1">Leaf</tissue>
    </source>
</reference>
<evidence type="ECO:0000313" key="2">
    <source>
        <dbReference type="Proteomes" id="UP000265520"/>
    </source>
</evidence>